<sequence length="295" mass="32871">MTEEAATVETDGARIEDLTRRSSYQSPPVGYQLDSEGPNVVRVMREDERIERLSLEGWQDAPNRNRGTAVLFDPENFVEYVDRLGSAETTVWGNEAANSFTAVFNDHETPHDPGWRDHTAVLQLQDDPEWNAFVQRSGRYMNQVDFAEFLQDYAPSILRPDGATLLEVAMNFKAHRKAEFESAVDLETGDVSFQYTEQTTAKTAPKAGQIEVPREFVVALSPFLGMDPVAVTARLRFNVEKDGLQIGFRLVRPDLVRRDAFAAIRTKIADGLDSLDAIGVPVLLGSAPQPVRAQS</sequence>
<dbReference type="Pfam" id="PF10065">
    <property type="entry name" value="DUF2303"/>
    <property type="match status" value="1"/>
</dbReference>
<proteinExistence type="predicted"/>
<gene>
    <name evidence="1" type="ORF">ACFSUT_28065</name>
</gene>
<keyword evidence="2" id="KW-1185">Reference proteome</keyword>
<dbReference type="RefSeq" id="WP_344283168.1">
    <property type="nucleotide sequence ID" value="NZ_BAAAHV010000022.1"/>
</dbReference>
<comment type="caution">
    <text evidence="1">The sequence shown here is derived from an EMBL/GenBank/DDBJ whole genome shotgun (WGS) entry which is preliminary data.</text>
</comment>
<accession>A0ABW5I4M7</accession>
<name>A0ABW5I4M7_9PSEU</name>
<organism evidence="1 2">
    <name type="scientific">Amycolatopsis albidoflavus</name>
    <dbReference type="NCBI Taxonomy" id="102226"/>
    <lineage>
        <taxon>Bacteria</taxon>
        <taxon>Bacillati</taxon>
        <taxon>Actinomycetota</taxon>
        <taxon>Actinomycetes</taxon>
        <taxon>Pseudonocardiales</taxon>
        <taxon>Pseudonocardiaceae</taxon>
        <taxon>Amycolatopsis</taxon>
    </lineage>
</organism>
<dbReference type="Proteomes" id="UP001597542">
    <property type="component" value="Unassembled WGS sequence"/>
</dbReference>
<reference evidence="2" key="1">
    <citation type="journal article" date="2019" name="Int. J. Syst. Evol. Microbiol.">
        <title>The Global Catalogue of Microorganisms (GCM) 10K type strain sequencing project: providing services to taxonomists for standard genome sequencing and annotation.</title>
        <authorList>
            <consortium name="The Broad Institute Genomics Platform"/>
            <consortium name="The Broad Institute Genome Sequencing Center for Infectious Disease"/>
            <person name="Wu L."/>
            <person name="Ma J."/>
        </authorList>
    </citation>
    <scope>NUCLEOTIDE SEQUENCE [LARGE SCALE GENOMIC DNA]</scope>
    <source>
        <strain evidence="2">CGMCC 4.7638</strain>
    </source>
</reference>
<dbReference type="InterPro" id="IPR019276">
    <property type="entry name" value="DUF2303"/>
</dbReference>
<evidence type="ECO:0000313" key="1">
    <source>
        <dbReference type="EMBL" id="MFD2484164.1"/>
    </source>
</evidence>
<protein>
    <submittedName>
        <fullName evidence="1">DUF2303 family protein</fullName>
    </submittedName>
</protein>
<evidence type="ECO:0000313" key="2">
    <source>
        <dbReference type="Proteomes" id="UP001597542"/>
    </source>
</evidence>
<dbReference type="EMBL" id="JBHUKQ010000014">
    <property type="protein sequence ID" value="MFD2484164.1"/>
    <property type="molecule type" value="Genomic_DNA"/>
</dbReference>